<dbReference type="HOGENOM" id="CLU_056799_1_0_1"/>
<organism evidence="5 6">
    <name type="scientific">Serendipita vermifera MAFF 305830</name>
    <dbReference type="NCBI Taxonomy" id="933852"/>
    <lineage>
        <taxon>Eukaryota</taxon>
        <taxon>Fungi</taxon>
        <taxon>Dikarya</taxon>
        <taxon>Basidiomycota</taxon>
        <taxon>Agaricomycotina</taxon>
        <taxon>Agaricomycetes</taxon>
        <taxon>Sebacinales</taxon>
        <taxon>Serendipitaceae</taxon>
        <taxon>Serendipita</taxon>
    </lineage>
</organism>
<comment type="similarity">
    <text evidence="1">Belongs to the short-chain dehydrogenases/reductases (SDR) family.</text>
</comment>
<dbReference type="EMBL" id="KN824283">
    <property type="protein sequence ID" value="KIM31064.1"/>
    <property type="molecule type" value="Genomic_DNA"/>
</dbReference>
<comment type="function">
    <text evidence="4">Putative oxidoreductase.</text>
</comment>
<evidence type="ECO:0000313" key="6">
    <source>
        <dbReference type="Proteomes" id="UP000054097"/>
    </source>
</evidence>
<dbReference type="SUPFAM" id="SSF51735">
    <property type="entry name" value="NAD(P)-binding Rossmann-fold domains"/>
    <property type="match status" value="1"/>
</dbReference>
<dbReference type="PROSITE" id="PS00061">
    <property type="entry name" value="ADH_SHORT"/>
    <property type="match status" value="1"/>
</dbReference>
<keyword evidence="3" id="KW-0560">Oxidoreductase</keyword>
<dbReference type="STRING" id="933852.A0A0C3BFV5"/>
<proteinExistence type="inferred from homology"/>
<dbReference type="Pfam" id="PF00106">
    <property type="entry name" value="adh_short"/>
    <property type="match status" value="1"/>
</dbReference>
<gene>
    <name evidence="5" type="ORF">M408DRAFT_327957</name>
</gene>
<dbReference type="PRINTS" id="PR00081">
    <property type="entry name" value="GDHRDH"/>
</dbReference>
<evidence type="ECO:0000256" key="3">
    <source>
        <dbReference type="ARBA" id="ARBA00023002"/>
    </source>
</evidence>
<evidence type="ECO:0008006" key="7">
    <source>
        <dbReference type="Google" id="ProtNLM"/>
    </source>
</evidence>
<accession>A0A0C3BFV5</accession>
<dbReference type="PANTHER" id="PTHR44196:SF1">
    <property type="entry name" value="DEHYDROGENASE_REDUCTASE SDR FAMILY MEMBER 7B"/>
    <property type="match status" value="1"/>
</dbReference>
<sequence length="324" mass="35114">MFAPFWEFLFQHPYIASATSILTLSAIMKYMFKPLSRVKRLSPTAERVLIVGATSGVGRNLANLYAKRGTKVCIIGRRQAQLEEVRAECIQSGDAANIKSSILAMAADMTSAEDLVAVREYLEKEWGGVDTIVVCAGVSALRPLLDVAHSPHGKSETSVEAVKLTGEVAQKAISGNFTGPLLTAVTFIPQLQRTSQAPAILLISSVAALIPAPSRSLYCSSKAASLMLFRSLAIEHPSIAFNYICPGTIEGSFRASAVDGGDVREALDGALKIEEVASRCMRMVDHNEGLVMVPWKYTPALWLSLLVPWFTDRKAAEKYGYTSK</sequence>
<reference evidence="6" key="2">
    <citation type="submission" date="2015-01" db="EMBL/GenBank/DDBJ databases">
        <title>Evolutionary Origins and Diversification of the Mycorrhizal Mutualists.</title>
        <authorList>
            <consortium name="DOE Joint Genome Institute"/>
            <consortium name="Mycorrhizal Genomics Consortium"/>
            <person name="Kohler A."/>
            <person name="Kuo A."/>
            <person name="Nagy L.G."/>
            <person name="Floudas D."/>
            <person name="Copeland A."/>
            <person name="Barry K.W."/>
            <person name="Cichocki N."/>
            <person name="Veneault-Fourrey C."/>
            <person name="LaButti K."/>
            <person name="Lindquist E.A."/>
            <person name="Lipzen A."/>
            <person name="Lundell T."/>
            <person name="Morin E."/>
            <person name="Murat C."/>
            <person name="Riley R."/>
            <person name="Ohm R."/>
            <person name="Sun H."/>
            <person name="Tunlid A."/>
            <person name="Henrissat B."/>
            <person name="Grigoriev I.V."/>
            <person name="Hibbett D.S."/>
            <person name="Martin F."/>
        </authorList>
    </citation>
    <scope>NUCLEOTIDE SEQUENCE [LARGE SCALE GENOMIC DNA]</scope>
    <source>
        <strain evidence="6">MAFF 305830</strain>
    </source>
</reference>
<dbReference type="Proteomes" id="UP000054097">
    <property type="component" value="Unassembled WGS sequence"/>
</dbReference>
<evidence type="ECO:0000256" key="4">
    <source>
        <dbReference type="ARBA" id="ARBA00037096"/>
    </source>
</evidence>
<keyword evidence="2" id="KW-0521">NADP</keyword>
<dbReference type="PANTHER" id="PTHR44196">
    <property type="entry name" value="DEHYDROGENASE/REDUCTASE SDR FAMILY MEMBER 7B"/>
    <property type="match status" value="1"/>
</dbReference>
<protein>
    <recommendedName>
        <fullName evidence="7">NAD(P)-binding protein</fullName>
    </recommendedName>
</protein>
<dbReference type="GO" id="GO:0016020">
    <property type="term" value="C:membrane"/>
    <property type="evidence" value="ECO:0007669"/>
    <property type="project" value="TreeGrafter"/>
</dbReference>
<evidence type="ECO:0000256" key="1">
    <source>
        <dbReference type="ARBA" id="ARBA00006484"/>
    </source>
</evidence>
<dbReference type="AlphaFoldDB" id="A0A0C3BFV5"/>
<dbReference type="OrthoDB" id="37659at2759"/>
<reference evidence="5 6" key="1">
    <citation type="submission" date="2014-04" db="EMBL/GenBank/DDBJ databases">
        <authorList>
            <consortium name="DOE Joint Genome Institute"/>
            <person name="Kuo A."/>
            <person name="Zuccaro A."/>
            <person name="Kohler A."/>
            <person name="Nagy L.G."/>
            <person name="Floudas D."/>
            <person name="Copeland A."/>
            <person name="Barry K.W."/>
            <person name="Cichocki N."/>
            <person name="Veneault-Fourrey C."/>
            <person name="LaButti K."/>
            <person name="Lindquist E.A."/>
            <person name="Lipzen A."/>
            <person name="Lundell T."/>
            <person name="Morin E."/>
            <person name="Murat C."/>
            <person name="Sun H."/>
            <person name="Tunlid A."/>
            <person name="Henrissat B."/>
            <person name="Grigoriev I.V."/>
            <person name="Hibbett D.S."/>
            <person name="Martin F."/>
            <person name="Nordberg H.P."/>
            <person name="Cantor M.N."/>
            <person name="Hua S.X."/>
        </authorList>
    </citation>
    <scope>NUCLEOTIDE SEQUENCE [LARGE SCALE GENOMIC DNA]</scope>
    <source>
        <strain evidence="5 6">MAFF 305830</strain>
    </source>
</reference>
<keyword evidence="6" id="KW-1185">Reference proteome</keyword>
<name>A0A0C3BFV5_SERVB</name>
<dbReference type="Gene3D" id="3.40.50.720">
    <property type="entry name" value="NAD(P)-binding Rossmann-like Domain"/>
    <property type="match status" value="1"/>
</dbReference>
<evidence type="ECO:0000256" key="2">
    <source>
        <dbReference type="ARBA" id="ARBA00022857"/>
    </source>
</evidence>
<dbReference type="InterPro" id="IPR020904">
    <property type="entry name" value="Sc_DH/Rdtase_CS"/>
</dbReference>
<dbReference type="GO" id="GO:0016491">
    <property type="term" value="F:oxidoreductase activity"/>
    <property type="evidence" value="ECO:0007669"/>
    <property type="project" value="UniProtKB-KW"/>
</dbReference>
<dbReference type="InterPro" id="IPR036291">
    <property type="entry name" value="NAD(P)-bd_dom_sf"/>
</dbReference>
<dbReference type="InterPro" id="IPR002347">
    <property type="entry name" value="SDR_fam"/>
</dbReference>
<evidence type="ECO:0000313" key="5">
    <source>
        <dbReference type="EMBL" id="KIM31064.1"/>
    </source>
</evidence>